<gene>
    <name evidence="2" type="ORF">E2F48_16105</name>
</gene>
<proteinExistence type="predicted"/>
<feature type="region of interest" description="Disordered" evidence="1">
    <location>
        <begin position="221"/>
        <end position="252"/>
    </location>
</feature>
<evidence type="ECO:0000256" key="1">
    <source>
        <dbReference type="SAM" id="MobiDB-lite"/>
    </source>
</evidence>
<reference evidence="2 3" key="1">
    <citation type="submission" date="2019-03" db="EMBL/GenBank/DDBJ databases">
        <title>Arthrobacter sp. nov., an bacterium isolated from biocrust in Mu Us Desert.</title>
        <authorList>
            <person name="Lixiong L."/>
        </authorList>
    </citation>
    <scope>NUCLEOTIDE SEQUENCE [LARGE SCALE GENOMIC DNA]</scope>
    <source>
        <strain evidence="2 3">SLN-3</strain>
    </source>
</reference>
<organism evidence="2 3">
    <name type="scientific">Arthrobacter crusticola</name>
    <dbReference type="NCBI Taxonomy" id="2547960"/>
    <lineage>
        <taxon>Bacteria</taxon>
        <taxon>Bacillati</taxon>
        <taxon>Actinomycetota</taxon>
        <taxon>Actinomycetes</taxon>
        <taxon>Micrococcales</taxon>
        <taxon>Micrococcaceae</taxon>
        <taxon>Arthrobacter</taxon>
    </lineage>
</organism>
<dbReference type="Proteomes" id="UP000295411">
    <property type="component" value="Unassembled WGS sequence"/>
</dbReference>
<protein>
    <submittedName>
        <fullName evidence="2">Uncharacterized protein</fullName>
    </submittedName>
</protein>
<evidence type="ECO:0000313" key="3">
    <source>
        <dbReference type="Proteomes" id="UP000295411"/>
    </source>
</evidence>
<evidence type="ECO:0000313" key="2">
    <source>
        <dbReference type="EMBL" id="TDK23513.1"/>
    </source>
</evidence>
<keyword evidence="3" id="KW-1185">Reference proteome</keyword>
<dbReference type="EMBL" id="SMTK01000006">
    <property type="protein sequence ID" value="TDK23513.1"/>
    <property type="molecule type" value="Genomic_DNA"/>
</dbReference>
<comment type="caution">
    <text evidence="2">The sequence shown here is derived from an EMBL/GenBank/DDBJ whole genome shotgun (WGS) entry which is preliminary data.</text>
</comment>
<dbReference type="AlphaFoldDB" id="A0A4R5TRF8"/>
<name>A0A4R5TRF8_9MICC</name>
<dbReference type="OrthoDB" id="4578408at2"/>
<dbReference type="RefSeq" id="WP_133404979.1">
    <property type="nucleotide sequence ID" value="NZ_SMTK01000006.1"/>
</dbReference>
<accession>A0A4R5TRF8</accession>
<sequence length="456" mass="50355">MALNWDVEKFPRRQGDWERFVVALADQQQSEPPFEDFWLEQKSQIEPLRSPGIGKIAKCLIGMANRLPEVADRAMGGHGLMVCGLEDGHRIGVARTEDHQLENALRLFLGDEGPVWSARRLPADQNDREVLILIVDAPVAGDPIHVSYRASEGIQDGGVYVRNRTETRSARGNEHRALVQRLQAGGGPPDLDLTVELVSPLYGARWERTFLERYTTTTKESLLSPARPATSSGSGSGSGGSSPFGILGNPFQKPETRTRVRFEHEVEEWAAIGLELADEIAEQYLARALPGAVFRVVNNSDIYLKNVQLAVHLEQVKHIEHQDTDELDLSDILPQPRPYGPYDDPFTGIPSHPSLASMIPGTWQSAFRSDGSADAVFEEPALRPRGSFDTDREDSVLYVPGGKEGDQVKGTWTLTAEGLDRRYEGSLTISVATGLVLGDGLIRNERVVVRQDVRNP</sequence>